<dbReference type="EMBL" id="JAAARO010000009">
    <property type="protein sequence ID" value="KAF5742892.1"/>
    <property type="molecule type" value="Genomic_DNA"/>
</dbReference>
<dbReference type="InParanoid" id="A0A7J7D979"/>
<dbReference type="InterPro" id="IPR016177">
    <property type="entry name" value="DNA-bd_dom_sf"/>
</dbReference>
<evidence type="ECO:0000256" key="5">
    <source>
        <dbReference type="ARBA" id="ARBA00023163"/>
    </source>
</evidence>
<dbReference type="GO" id="GO:0003700">
    <property type="term" value="F:DNA-binding transcription factor activity"/>
    <property type="evidence" value="ECO:0007669"/>
    <property type="project" value="InterPro"/>
</dbReference>
<protein>
    <recommendedName>
        <fullName evidence="7">AP2/ERF domain-containing protein</fullName>
    </recommendedName>
</protein>
<evidence type="ECO:0000259" key="7">
    <source>
        <dbReference type="PROSITE" id="PS51032"/>
    </source>
</evidence>
<dbReference type="FunCoup" id="A0A7J7D979">
    <property type="interactions" value="68"/>
</dbReference>
<dbReference type="FunFam" id="3.30.730.10:FF:000003">
    <property type="entry name" value="AP2-like ethylene-responsive transcription factor ANT"/>
    <property type="match status" value="1"/>
</dbReference>
<keyword evidence="5" id="KW-0804">Transcription</keyword>
<keyword evidence="3" id="KW-0805">Transcription regulation</keyword>
<comment type="caution">
    <text evidence="8">The sequence shown here is derived from an EMBL/GenBank/DDBJ whole genome shotgun (WGS) entry which is preliminary data.</text>
</comment>
<reference evidence="8 9" key="1">
    <citation type="journal article" date="2020" name="Nat. Commun.">
        <title>Genome of Tripterygium wilfordii and identification of cytochrome P450 involved in triptolide biosynthesis.</title>
        <authorList>
            <person name="Tu L."/>
            <person name="Su P."/>
            <person name="Zhang Z."/>
            <person name="Gao L."/>
            <person name="Wang J."/>
            <person name="Hu T."/>
            <person name="Zhou J."/>
            <person name="Zhang Y."/>
            <person name="Zhao Y."/>
            <person name="Liu Y."/>
            <person name="Song Y."/>
            <person name="Tong Y."/>
            <person name="Lu Y."/>
            <person name="Yang J."/>
            <person name="Xu C."/>
            <person name="Jia M."/>
            <person name="Peters R.J."/>
            <person name="Huang L."/>
            <person name="Gao W."/>
        </authorList>
    </citation>
    <scope>NUCLEOTIDE SEQUENCE [LARGE SCALE GENOMIC DNA]</scope>
    <source>
        <strain evidence="9">cv. XIE 37</strain>
        <tissue evidence="8">Leaf</tissue>
    </source>
</reference>
<evidence type="ECO:0000256" key="4">
    <source>
        <dbReference type="ARBA" id="ARBA00023125"/>
    </source>
</evidence>
<dbReference type="AlphaFoldDB" id="A0A7J7D979"/>
<keyword evidence="9" id="KW-1185">Reference proteome</keyword>
<evidence type="ECO:0000256" key="6">
    <source>
        <dbReference type="ARBA" id="ARBA00023242"/>
    </source>
</evidence>
<dbReference type="Gene3D" id="3.30.730.10">
    <property type="entry name" value="AP2/ERF domain"/>
    <property type="match status" value="2"/>
</dbReference>
<gene>
    <name evidence="8" type="ORF">HS088_TW09G00954</name>
</gene>
<proteinExistence type="predicted"/>
<keyword evidence="6" id="KW-0539">Nucleus</keyword>
<dbReference type="SMART" id="SM00380">
    <property type="entry name" value="AP2"/>
    <property type="match status" value="2"/>
</dbReference>
<name>A0A7J7D979_TRIWF</name>
<feature type="domain" description="AP2/ERF" evidence="7">
    <location>
        <begin position="236"/>
        <end position="294"/>
    </location>
</feature>
<dbReference type="GO" id="GO:0005634">
    <property type="term" value="C:nucleus"/>
    <property type="evidence" value="ECO:0007669"/>
    <property type="project" value="UniProtKB-SubCell"/>
</dbReference>
<organism evidence="8 9">
    <name type="scientific">Tripterygium wilfordii</name>
    <name type="common">Thunder God vine</name>
    <dbReference type="NCBI Taxonomy" id="458696"/>
    <lineage>
        <taxon>Eukaryota</taxon>
        <taxon>Viridiplantae</taxon>
        <taxon>Streptophyta</taxon>
        <taxon>Embryophyta</taxon>
        <taxon>Tracheophyta</taxon>
        <taxon>Spermatophyta</taxon>
        <taxon>Magnoliopsida</taxon>
        <taxon>eudicotyledons</taxon>
        <taxon>Gunneridae</taxon>
        <taxon>Pentapetalae</taxon>
        <taxon>rosids</taxon>
        <taxon>fabids</taxon>
        <taxon>Celastrales</taxon>
        <taxon>Celastraceae</taxon>
        <taxon>Tripterygium</taxon>
    </lineage>
</organism>
<dbReference type="Proteomes" id="UP000593562">
    <property type="component" value="Unassembled WGS sequence"/>
</dbReference>
<keyword evidence="4" id="KW-0238">DNA-binding</keyword>
<dbReference type="InterPro" id="IPR036955">
    <property type="entry name" value="AP2/ERF_dom_sf"/>
</dbReference>
<dbReference type="SUPFAM" id="SSF54171">
    <property type="entry name" value="DNA-binding domain"/>
    <property type="match status" value="2"/>
</dbReference>
<feature type="domain" description="AP2/ERF" evidence="7">
    <location>
        <begin position="137"/>
        <end position="200"/>
    </location>
</feature>
<dbReference type="InterPro" id="IPR001471">
    <property type="entry name" value="AP2/ERF_dom"/>
</dbReference>
<keyword evidence="2" id="KW-0677">Repeat</keyword>
<dbReference type="PANTHER" id="PTHR32467:SF218">
    <property type="entry name" value="AP2-LIKE ETHYLENE-RESPONSIVE TRANSCRIPTION FACTOR PLT2"/>
    <property type="match status" value="1"/>
</dbReference>
<evidence type="ECO:0000313" key="9">
    <source>
        <dbReference type="Proteomes" id="UP000593562"/>
    </source>
</evidence>
<dbReference type="CDD" id="cd00018">
    <property type="entry name" value="AP2"/>
    <property type="match status" value="2"/>
</dbReference>
<evidence type="ECO:0000313" key="8">
    <source>
        <dbReference type="EMBL" id="KAF5742892.1"/>
    </source>
</evidence>
<dbReference type="FunFam" id="3.30.730.10:FF:000002">
    <property type="entry name" value="AP2-like ethylene-responsive transcription factor"/>
    <property type="match status" value="1"/>
</dbReference>
<evidence type="ECO:0000256" key="3">
    <source>
        <dbReference type="ARBA" id="ARBA00023015"/>
    </source>
</evidence>
<accession>A0A7J7D979</accession>
<dbReference type="PRINTS" id="PR00367">
    <property type="entry name" value="ETHRSPELEMNT"/>
</dbReference>
<evidence type="ECO:0000256" key="1">
    <source>
        <dbReference type="ARBA" id="ARBA00004123"/>
    </source>
</evidence>
<sequence length="474" mass="51049">MDASWLGFSLSNTNNSKPMHGISSISSSSSTSDSSNLCLFEAFTTTTTTTTTAGVGGATELSIFTGVPKVDNFFSTETAPHGVGAVGGNIYDSDLKTIAAGFLSNVSSTNQNDAVKQLASETTLKKTVDTFGQRTSIYRGVTRHRWTGRYEAHLWDNSCRRQGQTRKGRQGGYDKEEKAARAYDLAALKYWGSTTTTNFPMSNYEKELEEMRHMTRQEFVASLRRKSSGFSRGASIYRGVTRHHQHGRWQARIGRVAGNKDLYLGTFSTQEEAAEAYDIAAIKFRGLNAVTNFDMNRYDAKSIANSNLPVGGLTKNSSPDHSPSESHMIIKSKSVSDGQDLSSASSSLLSFAMPIKQDPSLSDYWSNILGYQNKNPISSTGFNMDLLGSSSNNSVGLMNSVANGGCYSQQQHSSGSPIFPLALNSNIGGSSSSWSNSSSIASSPYSFQATTAKPTNSLSAAAALVLQTPIFGME</sequence>
<evidence type="ECO:0000256" key="2">
    <source>
        <dbReference type="ARBA" id="ARBA00022737"/>
    </source>
</evidence>
<dbReference type="PROSITE" id="PS51032">
    <property type="entry name" value="AP2_ERF"/>
    <property type="match status" value="2"/>
</dbReference>
<comment type="subcellular location">
    <subcellularLocation>
        <location evidence="1">Nucleus</location>
    </subcellularLocation>
</comment>
<dbReference type="PANTHER" id="PTHR32467">
    <property type="entry name" value="AP2-LIKE ETHYLENE-RESPONSIVE TRANSCRIPTION FACTOR"/>
    <property type="match status" value="1"/>
</dbReference>
<dbReference type="Pfam" id="PF00847">
    <property type="entry name" value="AP2"/>
    <property type="match status" value="2"/>
</dbReference>
<dbReference type="GO" id="GO:0003677">
    <property type="term" value="F:DNA binding"/>
    <property type="evidence" value="ECO:0007669"/>
    <property type="project" value="UniProtKB-KW"/>
</dbReference>